<dbReference type="OrthoDB" id="6127264at2759"/>
<dbReference type="GO" id="GO:0070062">
    <property type="term" value="C:extracellular exosome"/>
    <property type="evidence" value="ECO:0007669"/>
    <property type="project" value="TreeGrafter"/>
</dbReference>
<feature type="domain" description="Sushi" evidence="14">
    <location>
        <begin position="247"/>
        <end position="304"/>
    </location>
</feature>
<evidence type="ECO:0000313" key="16">
    <source>
        <dbReference type="RefSeq" id="XP_025028234.1"/>
    </source>
</evidence>
<dbReference type="Gene3D" id="2.10.70.10">
    <property type="entry name" value="Complement Module, domain 1"/>
    <property type="match status" value="3"/>
</dbReference>
<keyword evidence="4 13" id="KW-0768">Sushi</keyword>
<evidence type="ECO:0000256" key="7">
    <source>
        <dbReference type="ARBA" id="ARBA00022801"/>
    </source>
</evidence>
<name>A0A9F5MVU2_PYTBI</name>
<feature type="domain" description="Sushi" evidence="14">
    <location>
        <begin position="185"/>
        <end position="244"/>
    </location>
</feature>
<dbReference type="OMA" id="STERECQ"/>
<feature type="disulfide bond" evidence="13">
    <location>
        <begin position="215"/>
        <end position="242"/>
    </location>
</feature>
<evidence type="ECO:0000256" key="1">
    <source>
        <dbReference type="ARBA" id="ARBA00004613"/>
    </source>
</evidence>
<keyword evidence="9" id="KW-0391">Immunity</keyword>
<keyword evidence="8" id="KW-0720">Serine protease</keyword>
<evidence type="ECO:0000256" key="2">
    <source>
        <dbReference type="ARBA" id="ARBA00022525"/>
    </source>
</evidence>
<dbReference type="SMART" id="SM00032">
    <property type="entry name" value="CCP"/>
    <property type="match status" value="3"/>
</dbReference>
<reference evidence="16" key="1">
    <citation type="submission" date="2025-08" db="UniProtKB">
        <authorList>
            <consortium name="RefSeq"/>
        </authorList>
    </citation>
    <scope>IDENTIFICATION</scope>
    <source>
        <tissue evidence="16">Liver</tissue>
    </source>
</reference>
<keyword evidence="6" id="KW-0677">Repeat</keyword>
<dbReference type="KEGG" id="pbi:103049015"/>
<organism evidence="15 16">
    <name type="scientific">Python bivittatus</name>
    <name type="common">Burmese python</name>
    <name type="synonym">Python molurus bivittatus</name>
    <dbReference type="NCBI Taxonomy" id="176946"/>
    <lineage>
        <taxon>Eukaryota</taxon>
        <taxon>Metazoa</taxon>
        <taxon>Chordata</taxon>
        <taxon>Craniata</taxon>
        <taxon>Vertebrata</taxon>
        <taxon>Euteleostomi</taxon>
        <taxon>Lepidosauria</taxon>
        <taxon>Squamata</taxon>
        <taxon>Bifurcata</taxon>
        <taxon>Unidentata</taxon>
        <taxon>Episquamata</taxon>
        <taxon>Toxicofera</taxon>
        <taxon>Serpentes</taxon>
        <taxon>Henophidia</taxon>
        <taxon>Pythonidae</taxon>
        <taxon>Python</taxon>
    </lineage>
</organism>
<dbReference type="PANTHER" id="PTHR46393:SF2">
    <property type="entry name" value="COMPLEMENT C2"/>
    <property type="match status" value="1"/>
</dbReference>
<dbReference type="CDD" id="cd00033">
    <property type="entry name" value="CCP"/>
    <property type="match status" value="3"/>
</dbReference>
<keyword evidence="11 13" id="KW-1015">Disulfide bond</keyword>
<keyword evidence="3" id="KW-0399">Innate immunity</keyword>
<keyword evidence="2" id="KW-0964">Secreted</keyword>
<gene>
    <name evidence="16" type="primary">LOC103049015</name>
</gene>
<evidence type="ECO:0000256" key="3">
    <source>
        <dbReference type="ARBA" id="ARBA00022588"/>
    </source>
</evidence>
<dbReference type="Pfam" id="PF00084">
    <property type="entry name" value="Sushi"/>
    <property type="match status" value="3"/>
</dbReference>
<evidence type="ECO:0000256" key="11">
    <source>
        <dbReference type="ARBA" id="ARBA00023157"/>
    </source>
</evidence>
<feature type="domain" description="Sushi" evidence="14">
    <location>
        <begin position="118"/>
        <end position="184"/>
    </location>
</feature>
<dbReference type="SUPFAM" id="SSF53300">
    <property type="entry name" value="vWA-like"/>
    <property type="match status" value="1"/>
</dbReference>
<evidence type="ECO:0000256" key="10">
    <source>
        <dbReference type="ARBA" id="ARBA00022875"/>
    </source>
</evidence>
<dbReference type="GO" id="GO:0006958">
    <property type="term" value="P:complement activation, classical pathway"/>
    <property type="evidence" value="ECO:0007669"/>
    <property type="project" value="UniProtKB-KW"/>
</dbReference>
<dbReference type="Proteomes" id="UP000695026">
    <property type="component" value="Unplaced"/>
</dbReference>
<sequence>MVDCKRFPSLKDIVPVMKPPRCDTIPRNRDGKTQVFTKVGTIGAAFPALTPNLSKLDLREIKAGRREARPSGKPPHAVVCKRHSQQFTNQPTNQPTNRVKAAAPGAVATQDSVLDATSSCPRASIQGGKISLSDGYRPGSILTFSCPAGTYPYPTPSRVCQPDAKWTPMHHPSGTLTNIARCRDIRCPAQTSFENGFFSPRRNSHPIGDILSFECSDGYQLLGSSQRYCQPNGQWNGTSPVCDDGVGHCRALAIPPGAIATGRGNRLGDQVSFQCQTGLDLIGSSQRVCMLDSEWSGTQPSCRAHYSYDRAEDVKAEFGASLTGVLSEVSAFEFDPSGTSQPSSLGRRLILTKESFLYVYFLVDASHSVTERNFAIFKNAVSQIITRVSFCRYDLDKEVGGGGASNSADYS</sequence>
<protein>
    <submittedName>
        <fullName evidence="16">Complement C2</fullName>
    </submittedName>
</protein>
<keyword evidence="5" id="KW-0645">Protease</keyword>
<feature type="disulfide bond" evidence="13">
    <location>
        <begin position="275"/>
        <end position="302"/>
    </location>
</feature>
<evidence type="ECO:0000256" key="5">
    <source>
        <dbReference type="ARBA" id="ARBA00022670"/>
    </source>
</evidence>
<dbReference type="GO" id="GO:0009617">
    <property type="term" value="P:response to bacterium"/>
    <property type="evidence" value="ECO:0007669"/>
    <property type="project" value="TreeGrafter"/>
</dbReference>
<comment type="subcellular location">
    <subcellularLocation>
        <location evidence="1">Secreted</location>
    </subcellularLocation>
</comment>
<dbReference type="RefSeq" id="XP_025028234.1">
    <property type="nucleotide sequence ID" value="XM_025172466.1"/>
</dbReference>
<dbReference type="PROSITE" id="PS50923">
    <property type="entry name" value="SUSHI"/>
    <property type="match status" value="3"/>
</dbReference>
<evidence type="ECO:0000313" key="15">
    <source>
        <dbReference type="Proteomes" id="UP000695026"/>
    </source>
</evidence>
<evidence type="ECO:0000259" key="14">
    <source>
        <dbReference type="PROSITE" id="PS50923"/>
    </source>
</evidence>
<accession>A0A9F5MVU2</accession>
<evidence type="ECO:0000256" key="4">
    <source>
        <dbReference type="ARBA" id="ARBA00022659"/>
    </source>
</evidence>
<dbReference type="GO" id="GO:0006508">
    <property type="term" value="P:proteolysis"/>
    <property type="evidence" value="ECO:0007669"/>
    <property type="project" value="UniProtKB-KW"/>
</dbReference>
<dbReference type="GeneID" id="103049015"/>
<evidence type="ECO:0000256" key="13">
    <source>
        <dbReference type="PROSITE-ProRule" id="PRU00302"/>
    </source>
</evidence>
<dbReference type="InterPro" id="IPR000436">
    <property type="entry name" value="Sushi_SCR_CCP_dom"/>
</dbReference>
<comment type="caution">
    <text evidence="13">Lacks conserved residue(s) required for the propagation of feature annotation.</text>
</comment>
<keyword evidence="15" id="KW-1185">Reference proteome</keyword>
<keyword evidence="7" id="KW-0378">Hydrolase</keyword>
<dbReference type="InterPro" id="IPR035976">
    <property type="entry name" value="Sushi/SCR/CCP_sf"/>
</dbReference>
<keyword evidence="12" id="KW-0325">Glycoprotein</keyword>
<dbReference type="PANTHER" id="PTHR46393">
    <property type="entry name" value="SUSHI DOMAIN-CONTAINING PROTEIN"/>
    <property type="match status" value="1"/>
</dbReference>
<evidence type="ECO:0000256" key="12">
    <source>
        <dbReference type="ARBA" id="ARBA00023180"/>
    </source>
</evidence>
<dbReference type="GO" id="GO:0008236">
    <property type="term" value="F:serine-type peptidase activity"/>
    <property type="evidence" value="ECO:0007669"/>
    <property type="project" value="UniProtKB-KW"/>
</dbReference>
<dbReference type="GO" id="GO:0045087">
    <property type="term" value="P:innate immune response"/>
    <property type="evidence" value="ECO:0007669"/>
    <property type="project" value="UniProtKB-KW"/>
</dbReference>
<evidence type="ECO:0000256" key="6">
    <source>
        <dbReference type="ARBA" id="ARBA00022737"/>
    </source>
</evidence>
<keyword evidence="10" id="KW-0180">Complement pathway</keyword>
<evidence type="ECO:0000256" key="8">
    <source>
        <dbReference type="ARBA" id="ARBA00022825"/>
    </source>
</evidence>
<proteinExistence type="predicted"/>
<dbReference type="InterPro" id="IPR036465">
    <property type="entry name" value="vWFA_dom_sf"/>
</dbReference>
<dbReference type="SUPFAM" id="SSF57535">
    <property type="entry name" value="Complement control module/SCR domain"/>
    <property type="match status" value="3"/>
</dbReference>
<evidence type="ECO:0000256" key="9">
    <source>
        <dbReference type="ARBA" id="ARBA00022859"/>
    </source>
</evidence>
<dbReference type="AlphaFoldDB" id="A0A9F5MVU2"/>